<dbReference type="SMART" id="SM00248">
    <property type="entry name" value="ANK"/>
    <property type="match status" value="5"/>
</dbReference>
<proteinExistence type="predicted"/>
<evidence type="ECO:0000256" key="1">
    <source>
        <dbReference type="ARBA" id="ARBA00022737"/>
    </source>
</evidence>
<dbReference type="Proteomes" id="UP000637239">
    <property type="component" value="Chromosome 8"/>
</dbReference>
<dbReference type="InterPro" id="IPR036770">
    <property type="entry name" value="Ankyrin_rpt-contain_sf"/>
</dbReference>
<accession>A0A7R7VXM2</accession>
<keyword evidence="2" id="KW-0040">ANK repeat</keyword>
<dbReference type="PANTHER" id="PTHR24189">
    <property type="entry name" value="MYOTROPHIN"/>
    <property type="match status" value="1"/>
</dbReference>
<evidence type="ECO:0000313" key="3">
    <source>
        <dbReference type="EMBL" id="BCR92595.1"/>
    </source>
</evidence>
<dbReference type="EMBL" id="AP024423">
    <property type="protein sequence ID" value="BCR92595.1"/>
    <property type="molecule type" value="Genomic_DNA"/>
</dbReference>
<evidence type="ECO:0000256" key="2">
    <source>
        <dbReference type="ARBA" id="ARBA00023043"/>
    </source>
</evidence>
<dbReference type="GeneID" id="66986944"/>
<protein>
    <recommendedName>
        <fullName evidence="5">Ankyrin repeat protein</fullName>
    </recommendedName>
</protein>
<dbReference type="InterPro" id="IPR002110">
    <property type="entry name" value="Ankyrin_rpt"/>
</dbReference>
<dbReference type="PANTHER" id="PTHR24189:SF72">
    <property type="entry name" value="ANKYRIN REPEAT-CONTAINING DOMAIN-CONTAINING PROTEIN"/>
    <property type="match status" value="1"/>
</dbReference>
<dbReference type="RefSeq" id="XP_043141108.1">
    <property type="nucleotide sequence ID" value="XM_043283872.1"/>
</dbReference>
<reference evidence="3" key="1">
    <citation type="submission" date="2021-01" db="EMBL/GenBank/DDBJ databases">
        <authorList>
            <consortium name="Aspergillus chevalieri M1 genome sequencing consortium"/>
            <person name="Kazuki M."/>
            <person name="Futagami T."/>
        </authorList>
    </citation>
    <scope>NUCLEOTIDE SEQUENCE</scope>
    <source>
        <strain evidence="3">M1</strain>
    </source>
</reference>
<name>A0A7R7VXM2_ASPCH</name>
<dbReference type="Pfam" id="PF12796">
    <property type="entry name" value="Ank_2"/>
    <property type="match status" value="1"/>
</dbReference>
<gene>
    <name evidence="3" type="ORF">ACHE_80495S</name>
</gene>
<organism evidence="3 4">
    <name type="scientific">Aspergillus chevalieri</name>
    <name type="common">Eurotium chevalieri</name>
    <dbReference type="NCBI Taxonomy" id="182096"/>
    <lineage>
        <taxon>Eukaryota</taxon>
        <taxon>Fungi</taxon>
        <taxon>Dikarya</taxon>
        <taxon>Ascomycota</taxon>
        <taxon>Pezizomycotina</taxon>
        <taxon>Eurotiomycetes</taxon>
        <taxon>Eurotiomycetidae</taxon>
        <taxon>Eurotiales</taxon>
        <taxon>Aspergillaceae</taxon>
        <taxon>Aspergillus</taxon>
        <taxon>Aspergillus subgen. Aspergillus</taxon>
    </lineage>
</organism>
<evidence type="ECO:0000313" key="4">
    <source>
        <dbReference type="Proteomes" id="UP000637239"/>
    </source>
</evidence>
<reference evidence="3" key="2">
    <citation type="submission" date="2021-02" db="EMBL/GenBank/DDBJ databases">
        <title>Aspergillus chevalieri M1 genome sequence.</title>
        <authorList>
            <person name="Kadooka C."/>
            <person name="Mori K."/>
            <person name="Futagami T."/>
        </authorList>
    </citation>
    <scope>NUCLEOTIDE SEQUENCE</scope>
    <source>
        <strain evidence="3">M1</strain>
    </source>
</reference>
<sequence>MAGSPLQSDDESAGRVSTEAWEQRLLEAEGLDQTRLILDGWRADESALEPDLDSLCFYESLVAAFHRGDVPLVKYFLEEGVPITYTLSRDALSEAVPENKRLEILETLYQYGWDLNQKSPWRFTILSDSVKDKGTVQWLLDHGADLNPRTPIYCVPISIAARDASLDTIRLLLEWGADPTRSIALKYAIMRDDEHWKTVIETLLDHGCGINNSNSFGISHRGRPRKDPGTVLHSAALWNRHHMIPFLLEKGADPLKVTETGLTPAQYALENGSEEAASILAEEERQFNARQGEI</sequence>
<dbReference type="AlphaFoldDB" id="A0A7R7VXM2"/>
<dbReference type="InterPro" id="IPR050745">
    <property type="entry name" value="Multifunctional_regulatory"/>
</dbReference>
<dbReference type="SUPFAM" id="SSF48403">
    <property type="entry name" value="Ankyrin repeat"/>
    <property type="match status" value="1"/>
</dbReference>
<dbReference type="Gene3D" id="1.25.40.20">
    <property type="entry name" value="Ankyrin repeat-containing domain"/>
    <property type="match status" value="1"/>
</dbReference>
<keyword evidence="1" id="KW-0677">Repeat</keyword>
<dbReference type="KEGG" id="ache:ACHE_80495S"/>
<keyword evidence="4" id="KW-1185">Reference proteome</keyword>
<evidence type="ECO:0008006" key="5">
    <source>
        <dbReference type="Google" id="ProtNLM"/>
    </source>
</evidence>